<dbReference type="NCBIfam" id="NF002195">
    <property type="entry name" value="PRK01059.1-5"/>
    <property type="match status" value="1"/>
</dbReference>
<dbReference type="GO" id="GO:0005615">
    <property type="term" value="C:extracellular space"/>
    <property type="evidence" value="ECO:0007669"/>
    <property type="project" value="TreeGrafter"/>
</dbReference>
<keyword evidence="1 6" id="KW-0808">Transferase</keyword>
<comment type="similarity">
    <text evidence="6 7 8">Belongs to the ATP:guanido phosphotransferase family.</text>
</comment>
<dbReference type="EC" id="2.7.14.1" evidence="6"/>
<keyword evidence="11" id="KW-1185">Reference proteome</keyword>
<dbReference type="AlphaFoldDB" id="A0A917NHM8"/>
<gene>
    <name evidence="6 10" type="primary">mcsB</name>
    <name evidence="10" type="ORF">GCM10010885_08150</name>
</gene>
<organism evidence="10 11">
    <name type="scientific">Alicyclobacillus cellulosilyticus</name>
    <dbReference type="NCBI Taxonomy" id="1003997"/>
    <lineage>
        <taxon>Bacteria</taxon>
        <taxon>Bacillati</taxon>
        <taxon>Bacillota</taxon>
        <taxon>Bacilli</taxon>
        <taxon>Bacillales</taxon>
        <taxon>Alicyclobacillaceae</taxon>
        <taxon>Alicyclobacillus</taxon>
    </lineage>
</organism>
<evidence type="ECO:0000256" key="4">
    <source>
        <dbReference type="ARBA" id="ARBA00022840"/>
    </source>
</evidence>
<accession>A0A917NHM8</accession>
<keyword evidence="4 6" id="KW-0067">ATP-binding</keyword>
<dbReference type="CDD" id="cd07930">
    <property type="entry name" value="bacterial_phosphagen_kinase"/>
    <property type="match status" value="1"/>
</dbReference>
<dbReference type="InterPro" id="IPR023660">
    <property type="entry name" value="Arg_Kinase"/>
</dbReference>
<dbReference type="Pfam" id="PF00217">
    <property type="entry name" value="ATP-gua_Ptrans"/>
    <property type="match status" value="1"/>
</dbReference>
<sequence length="358" mass="40669">MSLGNFLQRAMSRWMRDGGPQDDIILTSRIRIARNIQDIPFPILQTQGHANQVLDTVRRAIAQPAFTRLGQFEMVRMSDMPLLDRQVLMEKHLISKELVDKPRHGAVVLRDDEVVSIMVNEEDHLRIQVIMPGLRLKEAWQLADQIDDALETEIPYAFHERYGYLTACPTNVGTGIRASVMMHLPALVLSGQINRILTAISQVGLTVRGLYGEGTESAGNLFQVSNQVTLGESEEEIIANLMSVVQQLIDHERQARRMLLSENRDALEDRICRSFGILAYARRMDSKETLERLSDVRLGIDLGIIKGVSAGILKELMIMTQPAFLQKYFNQELSPAERDVRRAALIRERLRMDNTEVR</sequence>
<comment type="function">
    <text evidence="6">Catalyzes the specific phosphorylation of arginine residues in proteins.</text>
</comment>
<keyword evidence="2 6" id="KW-0547">Nucleotide-binding</keyword>
<evidence type="ECO:0000256" key="7">
    <source>
        <dbReference type="PROSITE-ProRule" id="PRU00843"/>
    </source>
</evidence>
<dbReference type="GO" id="GO:0046314">
    <property type="term" value="P:phosphocreatine biosynthetic process"/>
    <property type="evidence" value="ECO:0007669"/>
    <property type="project" value="InterPro"/>
</dbReference>
<evidence type="ECO:0000256" key="1">
    <source>
        <dbReference type="ARBA" id="ARBA00022679"/>
    </source>
</evidence>
<evidence type="ECO:0000259" key="9">
    <source>
        <dbReference type="PROSITE" id="PS51510"/>
    </source>
</evidence>
<dbReference type="PANTHER" id="PTHR11547:SF38">
    <property type="entry name" value="ARGININE KINASE 1-RELATED"/>
    <property type="match status" value="1"/>
</dbReference>
<keyword evidence="3 6" id="KW-0418">Kinase</keyword>
<dbReference type="InterPro" id="IPR022415">
    <property type="entry name" value="ATP-guanido_PTrfase_AS"/>
</dbReference>
<dbReference type="PROSITE" id="PS51510">
    <property type="entry name" value="PHOSPHAGEN_KINASE_C"/>
    <property type="match status" value="1"/>
</dbReference>
<dbReference type="HAMAP" id="MF_00602">
    <property type="entry name" value="Prot_Arg_kinase"/>
    <property type="match status" value="1"/>
</dbReference>
<reference evidence="10" key="2">
    <citation type="submission" date="2020-09" db="EMBL/GenBank/DDBJ databases">
        <authorList>
            <person name="Sun Q."/>
            <person name="Ohkuma M."/>
        </authorList>
    </citation>
    <scope>NUCLEOTIDE SEQUENCE</scope>
    <source>
        <strain evidence="10">JCM 18487</strain>
    </source>
</reference>
<keyword evidence="6" id="KW-0021">Allosteric enzyme</keyword>
<feature type="binding site" evidence="6 7">
    <location>
        <position position="92"/>
    </location>
    <ligand>
        <name>ATP</name>
        <dbReference type="ChEBI" id="CHEBI:30616"/>
    </ligand>
</feature>
<evidence type="ECO:0000313" key="11">
    <source>
        <dbReference type="Proteomes" id="UP000637695"/>
    </source>
</evidence>
<evidence type="ECO:0000256" key="6">
    <source>
        <dbReference type="HAMAP-Rule" id="MF_00602"/>
    </source>
</evidence>
<evidence type="ECO:0000256" key="8">
    <source>
        <dbReference type="RuleBase" id="RU000505"/>
    </source>
</evidence>
<comment type="activity regulation">
    <text evidence="6">Appears to be allosterically activated by the binding of pArg-containing polypeptides to the pArg-binding pocket localized in the C-terminal domain of McsB.</text>
</comment>
<dbReference type="Proteomes" id="UP000637695">
    <property type="component" value="Unassembled WGS sequence"/>
</dbReference>
<protein>
    <recommendedName>
        <fullName evidence="6">Protein-arginine kinase</fullName>
        <ecNumber evidence="6">2.7.14.1</ecNumber>
    </recommendedName>
</protein>
<comment type="caution">
    <text evidence="10">The sequence shown here is derived from an EMBL/GenBank/DDBJ whole genome shotgun (WGS) entry which is preliminary data.</text>
</comment>
<dbReference type="GO" id="GO:0004111">
    <property type="term" value="F:creatine kinase activity"/>
    <property type="evidence" value="ECO:0007669"/>
    <property type="project" value="InterPro"/>
</dbReference>
<comment type="catalytic activity">
    <reaction evidence="5 6">
        <text>L-arginyl-[protein] + ATP = N(omega)-phospho-L-arginyl-[protein] + ADP + H(+)</text>
        <dbReference type="Rhea" id="RHEA:43384"/>
        <dbReference type="Rhea" id="RHEA-COMP:10532"/>
        <dbReference type="Rhea" id="RHEA-COMP:10533"/>
        <dbReference type="ChEBI" id="CHEBI:15378"/>
        <dbReference type="ChEBI" id="CHEBI:29965"/>
        <dbReference type="ChEBI" id="CHEBI:30616"/>
        <dbReference type="ChEBI" id="CHEBI:83226"/>
        <dbReference type="ChEBI" id="CHEBI:456216"/>
        <dbReference type="EC" id="2.7.14.1"/>
    </reaction>
</comment>
<dbReference type="InterPro" id="IPR022414">
    <property type="entry name" value="ATP-guanido_PTrfase_cat"/>
</dbReference>
<dbReference type="PANTHER" id="PTHR11547">
    <property type="entry name" value="ARGININE OR CREATINE KINASE"/>
    <property type="match status" value="1"/>
</dbReference>
<evidence type="ECO:0000313" key="10">
    <source>
        <dbReference type="EMBL" id="GGJ01316.1"/>
    </source>
</evidence>
<dbReference type="NCBIfam" id="NF002194">
    <property type="entry name" value="PRK01059.1-4"/>
    <property type="match status" value="1"/>
</dbReference>
<dbReference type="SUPFAM" id="SSF55931">
    <property type="entry name" value="Glutamine synthetase/guanido kinase"/>
    <property type="match status" value="1"/>
</dbReference>
<feature type="short sequence motif" description="RDXXRA motif of the pArg binding pocket involved in allosteric regulation" evidence="6">
    <location>
        <begin position="338"/>
        <end position="343"/>
    </location>
</feature>
<feature type="binding site" evidence="6 7">
    <location>
        <begin position="27"/>
        <end position="31"/>
    </location>
    <ligand>
        <name>ATP</name>
        <dbReference type="ChEBI" id="CHEBI:30616"/>
    </ligand>
</feature>
<dbReference type="GO" id="GO:0005524">
    <property type="term" value="F:ATP binding"/>
    <property type="evidence" value="ECO:0007669"/>
    <property type="project" value="UniProtKB-UniRule"/>
</dbReference>
<feature type="binding site" evidence="6 7">
    <location>
        <begin position="208"/>
        <end position="213"/>
    </location>
    <ligand>
        <name>ATP</name>
        <dbReference type="ChEBI" id="CHEBI:30616"/>
    </ligand>
</feature>
<dbReference type="GO" id="GO:1990424">
    <property type="term" value="F:protein arginine kinase activity"/>
    <property type="evidence" value="ECO:0007669"/>
    <property type="project" value="UniProtKB-EC"/>
</dbReference>
<name>A0A917NHM8_9BACL</name>
<feature type="binding site" evidence="6 7">
    <location>
        <position position="126"/>
    </location>
    <ligand>
        <name>ATP</name>
        <dbReference type="ChEBI" id="CHEBI:30616"/>
    </ligand>
</feature>
<dbReference type="PROSITE" id="PS00112">
    <property type="entry name" value="PHOSPHAGEN_KINASE"/>
    <property type="match status" value="1"/>
</dbReference>
<evidence type="ECO:0000256" key="5">
    <source>
        <dbReference type="ARBA" id="ARBA00051816"/>
    </source>
</evidence>
<dbReference type="InterPro" id="IPR000749">
    <property type="entry name" value="ATP-guanido_PTrfase"/>
</dbReference>
<dbReference type="InterPro" id="IPR014746">
    <property type="entry name" value="Gln_synth/guanido_kin_cat_dom"/>
</dbReference>
<evidence type="ECO:0000256" key="2">
    <source>
        <dbReference type="ARBA" id="ARBA00022741"/>
    </source>
</evidence>
<dbReference type="FunFam" id="3.30.590.10:FF:000007">
    <property type="entry name" value="Protein-arginine kinase"/>
    <property type="match status" value="1"/>
</dbReference>
<dbReference type="RefSeq" id="WP_188881308.1">
    <property type="nucleotide sequence ID" value="NZ_BMOY01000008.1"/>
</dbReference>
<evidence type="ECO:0000256" key="3">
    <source>
        <dbReference type="ARBA" id="ARBA00022777"/>
    </source>
</evidence>
<dbReference type="EMBL" id="BMOY01000008">
    <property type="protein sequence ID" value="GGJ01316.1"/>
    <property type="molecule type" value="Genomic_DNA"/>
</dbReference>
<feature type="domain" description="Phosphagen kinase C-terminal" evidence="9">
    <location>
        <begin position="24"/>
        <end position="255"/>
    </location>
</feature>
<feature type="binding site" evidence="6 7">
    <location>
        <begin position="177"/>
        <end position="181"/>
    </location>
    <ligand>
        <name>ATP</name>
        <dbReference type="ChEBI" id="CHEBI:30616"/>
    </ligand>
</feature>
<dbReference type="Gene3D" id="3.30.590.10">
    <property type="entry name" value="Glutamine synthetase/guanido kinase, catalytic domain"/>
    <property type="match status" value="1"/>
</dbReference>
<proteinExistence type="inferred from homology"/>
<reference evidence="10" key="1">
    <citation type="journal article" date="2014" name="Int. J. Syst. Evol. Microbiol.">
        <title>Complete genome sequence of Corynebacterium casei LMG S-19264T (=DSM 44701T), isolated from a smear-ripened cheese.</title>
        <authorList>
            <consortium name="US DOE Joint Genome Institute (JGI-PGF)"/>
            <person name="Walter F."/>
            <person name="Albersmeier A."/>
            <person name="Kalinowski J."/>
            <person name="Ruckert C."/>
        </authorList>
    </citation>
    <scope>NUCLEOTIDE SEQUENCE</scope>
    <source>
        <strain evidence="10">JCM 18487</strain>
    </source>
</reference>